<dbReference type="EMBL" id="JANPWB010000007">
    <property type="protein sequence ID" value="KAJ1174258.1"/>
    <property type="molecule type" value="Genomic_DNA"/>
</dbReference>
<protein>
    <submittedName>
        <fullName evidence="1">Uncharacterized protein</fullName>
    </submittedName>
</protein>
<gene>
    <name evidence="1" type="ORF">NDU88_006080</name>
</gene>
<dbReference type="AlphaFoldDB" id="A0AAV7TCF1"/>
<dbReference type="Proteomes" id="UP001066276">
    <property type="component" value="Chromosome 4_1"/>
</dbReference>
<comment type="caution">
    <text evidence="1">The sequence shown here is derived from an EMBL/GenBank/DDBJ whole genome shotgun (WGS) entry which is preliminary data.</text>
</comment>
<dbReference type="InterPro" id="IPR036691">
    <property type="entry name" value="Endo/exonu/phosph_ase_sf"/>
</dbReference>
<name>A0AAV7TCF1_PLEWA</name>
<sequence length="124" mass="14406">MDRPAKNTFRIGNQECPIDYAFVNTWFFGEVLDFEVEHIEGSDHWPLRLAIRSAGKTQKEREKALIVLVEYPRRITTRLTESSTEVLNNLIVNYPILSMEEDPEDIFKVYNNGIALMVNCLKTK</sequence>
<dbReference type="SUPFAM" id="SSF56219">
    <property type="entry name" value="DNase I-like"/>
    <property type="match status" value="1"/>
</dbReference>
<keyword evidence="2" id="KW-1185">Reference proteome</keyword>
<reference evidence="1" key="1">
    <citation type="journal article" date="2022" name="bioRxiv">
        <title>Sequencing and chromosome-scale assembly of the giantPleurodeles waltlgenome.</title>
        <authorList>
            <person name="Brown T."/>
            <person name="Elewa A."/>
            <person name="Iarovenko S."/>
            <person name="Subramanian E."/>
            <person name="Araus A.J."/>
            <person name="Petzold A."/>
            <person name="Susuki M."/>
            <person name="Suzuki K.-i.T."/>
            <person name="Hayashi T."/>
            <person name="Toyoda A."/>
            <person name="Oliveira C."/>
            <person name="Osipova E."/>
            <person name="Leigh N.D."/>
            <person name="Simon A."/>
            <person name="Yun M.H."/>
        </authorList>
    </citation>
    <scope>NUCLEOTIDE SEQUENCE</scope>
    <source>
        <strain evidence="1">20211129_DDA</strain>
        <tissue evidence="1">Liver</tissue>
    </source>
</reference>
<organism evidence="1 2">
    <name type="scientific">Pleurodeles waltl</name>
    <name type="common">Iberian ribbed newt</name>
    <dbReference type="NCBI Taxonomy" id="8319"/>
    <lineage>
        <taxon>Eukaryota</taxon>
        <taxon>Metazoa</taxon>
        <taxon>Chordata</taxon>
        <taxon>Craniata</taxon>
        <taxon>Vertebrata</taxon>
        <taxon>Euteleostomi</taxon>
        <taxon>Amphibia</taxon>
        <taxon>Batrachia</taxon>
        <taxon>Caudata</taxon>
        <taxon>Salamandroidea</taxon>
        <taxon>Salamandridae</taxon>
        <taxon>Pleurodelinae</taxon>
        <taxon>Pleurodeles</taxon>
    </lineage>
</organism>
<evidence type="ECO:0000313" key="1">
    <source>
        <dbReference type="EMBL" id="KAJ1174258.1"/>
    </source>
</evidence>
<proteinExistence type="predicted"/>
<evidence type="ECO:0000313" key="2">
    <source>
        <dbReference type="Proteomes" id="UP001066276"/>
    </source>
</evidence>
<accession>A0AAV7TCF1</accession>